<keyword evidence="5 6" id="KW-0408">Iron</keyword>
<comment type="similarity">
    <text evidence="1 6">Belongs to the polypeptide deformylase family.</text>
</comment>
<dbReference type="EMBL" id="OZ034688">
    <property type="protein sequence ID" value="CAL1329112.1"/>
    <property type="molecule type" value="Genomic_DNA"/>
</dbReference>
<feature type="binding site" evidence="6">
    <location>
        <position position="137"/>
    </location>
    <ligand>
        <name>Fe cation</name>
        <dbReference type="ChEBI" id="CHEBI:24875"/>
    </ligand>
</feature>
<dbReference type="PRINTS" id="PR01576">
    <property type="entry name" value="PDEFORMYLASE"/>
</dbReference>
<dbReference type="GO" id="GO:0042586">
    <property type="term" value="F:peptide deformylase activity"/>
    <property type="evidence" value="ECO:0007669"/>
    <property type="project" value="UniProtKB-EC"/>
</dbReference>
<feature type="binding site" evidence="6">
    <location>
        <position position="91"/>
    </location>
    <ligand>
        <name>Fe cation</name>
        <dbReference type="ChEBI" id="CHEBI:24875"/>
    </ligand>
</feature>
<dbReference type="Pfam" id="PF01327">
    <property type="entry name" value="Pep_deformylase"/>
    <property type="match status" value="1"/>
</dbReference>
<accession>A0ABM9NNR4</accession>
<evidence type="ECO:0000256" key="2">
    <source>
        <dbReference type="ARBA" id="ARBA00022723"/>
    </source>
</evidence>
<dbReference type="InterPro" id="IPR036821">
    <property type="entry name" value="Peptide_deformylase_sf"/>
</dbReference>
<dbReference type="RefSeq" id="WP_341765166.1">
    <property type="nucleotide sequence ID" value="NZ_OZ034688.1"/>
</dbReference>
<dbReference type="PIRSF" id="PIRSF004749">
    <property type="entry name" value="Pep_def"/>
    <property type="match status" value="1"/>
</dbReference>
<comment type="catalytic activity">
    <reaction evidence="6">
        <text>N-terminal N-formyl-L-methionyl-[peptide] + H2O = N-terminal L-methionyl-[peptide] + formate</text>
        <dbReference type="Rhea" id="RHEA:24420"/>
        <dbReference type="Rhea" id="RHEA-COMP:10639"/>
        <dbReference type="Rhea" id="RHEA-COMP:10640"/>
        <dbReference type="ChEBI" id="CHEBI:15377"/>
        <dbReference type="ChEBI" id="CHEBI:15740"/>
        <dbReference type="ChEBI" id="CHEBI:49298"/>
        <dbReference type="ChEBI" id="CHEBI:64731"/>
        <dbReference type="EC" id="3.5.1.88"/>
    </reaction>
</comment>
<gene>
    <name evidence="6 7" type="primary">def</name>
    <name evidence="7" type="ORF">PRHACTZTBTEA_183</name>
</gene>
<name>A0ABM9NNR4_9GAMM</name>
<dbReference type="Proteomes" id="UP001497533">
    <property type="component" value="Chromosome"/>
</dbReference>
<evidence type="ECO:0000256" key="1">
    <source>
        <dbReference type="ARBA" id="ARBA00010759"/>
    </source>
</evidence>
<dbReference type="NCBIfam" id="TIGR00079">
    <property type="entry name" value="pept_deformyl"/>
    <property type="match status" value="1"/>
</dbReference>
<evidence type="ECO:0000313" key="7">
    <source>
        <dbReference type="EMBL" id="CAL1329112.1"/>
    </source>
</evidence>
<evidence type="ECO:0000256" key="6">
    <source>
        <dbReference type="HAMAP-Rule" id="MF_00163"/>
    </source>
</evidence>
<keyword evidence="2 6" id="KW-0479">Metal-binding</keyword>
<comment type="cofactor">
    <cofactor evidence="6">
        <name>Fe(2+)</name>
        <dbReference type="ChEBI" id="CHEBI:29033"/>
    </cofactor>
    <text evidence="6">Binds 1 Fe(2+) ion.</text>
</comment>
<evidence type="ECO:0000256" key="5">
    <source>
        <dbReference type="ARBA" id="ARBA00023004"/>
    </source>
</evidence>
<dbReference type="EC" id="3.5.1.88" evidence="6"/>
<dbReference type="SUPFAM" id="SSF56420">
    <property type="entry name" value="Peptide deformylase"/>
    <property type="match status" value="1"/>
</dbReference>
<comment type="function">
    <text evidence="6">Removes the formyl group from the N-terminal Met of newly synthesized proteins. Requires at least a dipeptide for an efficient rate of reaction. N-terminal L-methionine is a prerequisite for activity but the enzyme has broad specificity at other positions.</text>
</comment>
<organism evidence="7 8">
    <name type="scientific">Candidatus Providencia siddallii</name>
    <dbReference type="NCBI Taxonomy" id="1715285"/>
    <lineage>
        <taxon>Bacteria</taxon>
        <taxon>Pseudomonadati</taxon>
        <taxon>Pseudomonadota</taxon>
        <taxon>Gammaproteobacteria</taxon>
        <taxon>Enterobacterales</taxon>
        <taxon>Morganellaceae</taxon>
        <taxon>Providencia</taxon>
    </lineage>
</organism>
<dbReference type="InterPro" id="IPR023635">
    <property type="entry name" value="Peptide_deformylase"/>
</dbReference>
<proteinExistence type="inferred from homology"/>
<dbReference type="PANTHER" id="PTHR10458:SF21">
    <property type="entry name" value="PEPTIDE DEFORMYLASE"/>
    <property type="match status" value="1"/>
</dbReference>
<dbReference type="Gene3D" id="3.90.45.10">
    <property type="entry name" value="Peptide deformylase"/>
    <property type="match status" value="1"/>
</dbReference>
<keyword evidence="4 6" id="KW-0648">Protein biosynthesis</keyword>
<sequence length="171" mass="20060">MSNLNILSYPDKRLRIIAKHINKVNIKIQRIIDEMINIMYEKKGIGLAATQVNVHHRIFVINNTELSEKNNIFINPEILNRSGEIYIKEGCLSIPNQYAFILRSKHIKVRALNYNGNLFEIEANDLLAVCIQHEIDHLFGKLFIDYLSFLKRQRICKKLKKIDKFKNIILN</sequence>
<protein>
    <recommendedName>
        <fullName evidence="6">Peptide deformylase</fullName>
        <shortName evidence="6">PDF</shortName>
        <ecNumber evidence="6">3.5.1.88</ecNumber>
    </recommendedName>
    <alternativeName>
        <fullName evidence="6">Polypeptide deformylase</fullName>
    </alternativeName>
</protein>
<keyword evidence="3 6" id="KW-0378">Hydrolase</keyword>
<evidence type="ECO:0000256" key="4">
    <source>
        <dbReference type="ARBA" id="ARBA00022917"/>
    </source>
</evidence>
<dbReference type="PANTHER" id="PTHR10458">
    <property type="entry name" value="PEPTIDE DEFORMYLASE"/>
    <property type="match status" value="1"/>
</dbReference>
<dbReference type="HAMAP" id="MF_00163">
    <property type="entry name" value="Pep_deformylase"/>
    <property type="match status" value="1"/>
</dbReference>
<keyword evidence="8" id="KW-1185">Reference proteome</keyword>
<reference evidence="7" key="1">
    <citation type="submission" date="2024-04" db="EMBL/GenBank/DDBJ databases">
        <authorList>
            <person name="Manzano-Marin A."/>
            <person name="Manzano-Marin A."/>
            <person name="Alejandro Manzano Marin A."/>
        </authorList>
    </citation>
    <scope>NUCLEOTIDE SEQUENCE [LARGE SCALE GENOMIC DNA]</scope>
    <source>
        <strain evidence="7">TABTEA</strain>
    </source>
</reference>
<evidence type="ECO:0000256" key="3">
    <source>
        <dbReference type="ARBA" id="ARBA00022801"/>
    </source>
</evidence>
<feature type="active site" evidence="6">
    <location>
        <position position="134"/>
    </location>
</feature>
<dbReference type="NCBIfam" id="NF001159">
    <property type="entry name" value="PRK00150.1-3"/>
    <property type="match status" value="1"/>
</dbReference>
<evidence type="ECO:0000313" key="8">
    <source>
        <dbReference type="Proteomes" id="UP001497533"/>
    </source>
</evidence>
<dbReference type="CDD" id="cd00487">
    <property type="entry name" value="Pep_deformylase"/>
    <property type="match status" value="1"/>
</dbReference>
<feature type="binding site" evidence="6">
    <location>
        <position position="133"/>
    </location>
    <ligand>
        <name>Fe cation</name>
        <dbReference type="ChEBI" id="CHEBI:24875"/>
    </ligand>
</feature>